<dbReference type="PANTHER" id="PTHR22838:SF0">
    <property type="entry name" value="WD REPEAT-CONTAINING PROTEIN 26"/>
    <property type="match status" value="1"/>
</dbReference>
<dbReference type="RefSeq" id="XP_067548712.1">
    <property type="nucleotide sequence ID" value="XM_067692321.1"/>
</dbReference>
<dbReference type="InterPro" id="IPR036322">
    <property type="entry name" value="WD40_repeat_dom_sf"/>
</dbReference>
<feature type="compositionally biased region" description="Polar residues" evidence="4">
    <location>
        <begin position="480"/>
        <end position="490"/>
    </location>
</feature>
<dbReference type="AlphaFoldDB" id="A0A8H7ZIP5"/>
<sequence>MTPDNKTRSKDKSSHPTCTAFTTFANMSSPITSTNNPDFQVQVMIKTLRQLGYDKLSSDLLHEYRTQVQKDNESDIPVLLSWFHNASRTNNYHSIDEYLVSILQTGHEEFMHITNNIGEDHKSVINSVLYMVRRMDYCHNHKSENEFAYLWDKLLPLLDVINIDSIRELYDAQILEQLKYENEAEVLTNEHIPLHKLFFNLPGVENNIQEAQDAIFKKVFKKSHLVFNPPSHVPSLSTIIDQSVKYQQSQSPLYLPPRNKHEWKKQMTTQNPTTNNFNVTQLHYTLTDHLDEVWFLKFSPSGKYLVTGSLDGRLILYNVHENFSRIKIMEPTNAADSAAFAPFSVKPSSGKTKAVIYCCWDPKEQYLVSCCLDTVVRVWFIGDIDRKRITRSEANASHEIKLMTCFTLGQDIKTWSCEFLPYTKETSATSSTPQFIIGSPDKALKVFDCHGVEIFDFYGNMEDEDDEKSDGNQAGILDPNASSNSPSTSRGIYDLMGNREAPIDDDDEEEAANDDDDGNRKDDISMKDVDAKSTFTETPFNRINDLAITPNGRILITANNDKKLLFYRIPDVFNDEATTKRLACINLRGRLTSCTVSSNGKYVLINSAPEELQVWDISPLLHHNPPILYRKFIGHSQSTYIVRSSFGYLNEETGEEELVMSGSDDGFVYFWKLHTGQLITRIKAHVDLCNAVDWNLHGSVVRNTDYGKLWGSVGDDKLVKIWGT</sequence>
<evidence type="ECO:0000256" key="4">
    <source>
        <dbReference type="SAM" id="MobiDB-lite"/>
    </source>
</evidence>
<accession>A0A8H7ZIP5</accession>
<keyword evidence="1 3" id="KW-0853">WD repeat</keyword>
<proteinExistence type="predicted"/>
<dbReference type="OrthoDB" id="972532at2759"/>
<dbReference type="PROSITE" id="PS50294">
    <property type="entry name" value="WD_REPEATS_REGION"/>
    <property type="match status" value="1"/>
</dbReference>
<evidence type="ECO:0000256" key="1">
    <source>
        <dbReference type="ARBA" id="ARBA00022574"/>
    </source>
</evidence>
<evidence type="ECO:0000256" key="3">
    <source>
        <dbReference type="PROSITE-ProRule" id="PRU00221"/>
    </source>
</evidence>
<dbReference type="EMBL" id="JAEOAQ010000003">
    <property type="protein sequence ID" value="KAG5419596.1"/>
    <property type="molecule type" value="Genomic_DNA"/>
</dbReference>
<feature type="repeat" description="WD" evidence="3">
    <location>
        <begin position="286"/>
        <end position="319"/>
    </location>
</feature>
<dbReference type="Proteomes" id="UP000669133">
    <property type="component" value="Unassembled WGS sequence"/>
</dbReference>
<dbReference type="InterPro" id="IPR051350">
    <property type="entry name" value="WD_repeat-ST_regulator"/>
</dbReference>
<dbReference type="GO" id="GO:0034657">
    <property type="term" value="C:GID complex"/>
    <property type="evidence" value="ECO:0007669"/>
    <property type="project" value="TreeGrafter"/>
</dbReference>
<evidence type="ECO:0000313" key="5">
    <source>
        <dbReference type="EMBL" id="KAG5419596.1"/>
    </source>
</evidence>
<dbReference type="Pfam" id="PF00400">
    <property type="entry name" value="WD40"/>
    <property type="match status" value="2"/>
</dbReference>
<keyword evidence="2" id="KW-0677">Repeat</keyword>
<dbReference type="SMART" id="SM00320">
    <property type="entry name" value="WD40"/>
    <property type="match status" value="7"/>
</dbReference>
<comment type="caution">
    <text evidence="5">The sequence shown here is derived from an EMBL/GenBank/DDBJ whole genome shotgun (WGS) entry which is preliminary data.</text>
</comment>
<dbReference type="PANTHER" id="PTHR22838">
    <property type="entry name" value="WD REPEAT PROTEIN 26-RELATED"/>
    <property type="match status" value="1"/>
</dbReference>
<protein>
    <recommendedName>
        <fullName evidence="7">WD40 repeat-like protein</fullName>
    </recommendedName>
</protein>
<dbReference type="GeneID" id="93651993"/>
<gene>
    <name evidence="5" type="ORF">I9W82_003364</name>
</gene>
<evidence type="ECO:0008006" key="7">
    <source>
        <dbReference type="Google" id="ProtNLM"/>
    </source>
</evidence>
<dbReference type="InterPro" id="IPR001680">
    <property type="entry name" value="WD40_rpt"/>
</dbReference>
<organism evidence="5 6">
    <name type="scientific">Candida metapsilosis</name>
    <dbReference type="NCBI Taxonomy" id="273372"/>
    <lineage>
        <taxon>Eukaryota</taxon>
        <taxon>Fungi</taxon>
        <taxon>Dikarya</taxon>
        <taxon>Ascomycota</taxon>
        <taxon>Saccharomycotina</taxon>
        <taxon>Pichiomycetes</taxon>
        <taxon>Debaryomycetaceae</taxon>
        <taxon>Candida/Lodderomyces clade</taxon>
        <taxon>Candida</taxon>
    </lineage>
</organism>
<reference evidence="5 6" key="1">
    <citation type="submission" date="2020-12" db="EMBL/GenBank/DDBJ databases">
        <title>Effect of drift, selection, and recombination on the evolution of hybrid genomes in Candida yeast pathogens.</title>
        <authorList>
            <person name="Mixao V."/>
            <person name="Ksiezopolska E."/>
            <person name="Saus E."/>
            <person name="Boekhout T."/>
            <person name="Gacser A."/>
            <person name="Gabaldon T."/>
        </authorList>
    </citation>
    <scope>NUCLEOTIDE SEQUENCE [LARGE SCALE GENOMIC DNA]</scope>
    <source>
        <strain evidence="5 6">BP57</strain>
    </source>
</reference>
<feature type="compositionally biased region" description="Acidic residues" evidence="4">
    <location>
        <begin position="503"/>
        <end position="517"/>
    </location>
</feature>
<evidence type="ECO:0000256" key="2">
    <source>
        <dbReference type="ARBA" id="ARBA00022737"/>
    </source>
</evidence>
<dbReference type="InterPro" id="IPR015943">
    <property type="entry name" value="WD40/YVTN_repeat-like_dom_sf"/>
</dbReference>
<dbReference type="PROSITE" id="PS50082">
    <property type="entry name" value="WD_REPEATS_2"/>
    <property type="match status" value="1"/>
</dbReference>
<feature type="region of interest" description="Disordered" evidence="4">
    <location>
        <begin position="462"/>
        <end position="526"/>
    </location>
</feature>
<keyword evidence="6" id="KW-1185">Reference proteome</keyword>
<name>A0A8H7ZIP5_9ASCO</name>
<dbReference type="GO" id="GO:0043161">
    <property type="term" value="P:proteasome-mediated ubiquitin-dependent protein catabolic process"/>
    <property type="evidence" value="ECO:0007669"/>
    <property type="project" value="TreeGrafter"/>
</dbReference>
<dbReference type="Gene3D" id="2.130.10.10">
    <property type="entry name" value="YVTN repeat-like/Quinoprotein amine dehydrogenase"/>
    <property type="match status" value="2"/>
</dbReference>
<evidence type="ECO:0000313" key="6">
    <source>
        <dbReference type="Proteomes" id="UP000669133"/>
    </source>
</evidence>
<dbReference type="SUPFAM" id="SSF50978">
    <property type="entry name" value="WD40 repeat-like"/>
    <property type="match status" value="1"/>
</dbReference>